<dbReference type="Proteomes" id="UP000280296">
    <property type="component" value="Unassembled WGS sequence"/>
</dbReference>
<reference evidence="2 3" key="1">
    <citation type="submission" date="2018-12" db="EMBL/GenBank/DDBJ databases">
        <authorList>
            <person name="Toschakov S.V."/>
        </authorList>
    </citation>
    <scope>NUCLEOTIDE SEQUENCE [LARGE SCALE GENOMIC DNA]</scope>
    <source>
        <strain evidence="2 3">GM2012</strain>
    </source>
</reference>
<evidence type="ECO:0000313" key="2">
    <source>
        <dbReference type="EMBL" id="RUL81179.1"/>
    </source>
</evidence>
<evidence type="ECO:0000256" key="1">
    <source>
        <dbReference type="SAM" id="MobiDB-lite"/>
    </source>
</evidence>
<feature type="region of interest" description="Disordered" evidence="1">
    <location>
        <begin position="1"/>
        <end position="42"/>
    </location>
</feature>
<dbReference type="OrthoDB" id="69722at2"/>
<keyword evidence="3" id="KW-1185">Reference proteome</keyword>
<evidence type="ECO:0000313" key="3">
    <source>
        <dbReference type="Proteomes" id="UP000280296"/>
    </source>
</evidence>
<feature type="non-terminal residue" evidence="2">
    <location>
        <position position="135"/>
    </location>
</feature>
<dbReference type="EMBL" id="RYZH01000105">
    <property type="protein sequence ID" value="RUL81179.1"/>
    <property type="molecule type" value="Genomic_DNA"/>
</dbReference>
<gene>
    <name evidence="2" type="ORF">TsocGM_25460</name>
</gene>
<comment type="caution">
    <text evidence="2">The sequence shown here is derived from an EMBL/GenBank/DDBJ whole genome shotgun (WGS) entry which is preliminary data.</text>
</comment>
<accession>A0A432MBZ7</accession>
<sequence>MGTASPKQIEANRRNAQRSTGPRTPEGKARSRRNGLKHGLAAEVLVPEDDRHRAAFDAALARWEREAGPDNVVERHLVRRAAVASVILDRIDEGRESSRREAARRAVEAWERRRQARARRQAQRLSSDPANVVAD</sequence>
<protein>
    <submittedName>
        <fullName evidence="2">Uncharacterized protein</fullName>
    </submittedName>
</protein>
<proteinExistence type="predicted"/>
<feature type="region of interest" description="Disordered" evidence="1">
    <location>
        <begin position="113"/>
        <end position="135"/>
    </location>
</feature>
<dbReference type="AlphaFoldDB" id="A0A432MBZ7"/>
<dbReference type="RefSeq" id="WP_126728271.1">
    <property type="nucleotide sequence ID" value="NZ_RYZH01000105.1"/>
</dbReference>
<organism evidence="2 3">
    <name type="scientific">Tautonia sociabilis</name>
    <dbReference type="NCBI Taxonomy" id="2080755"/>
    <lineage>
        <taxon>Bacteria</taxon>
        <taxon>Pseudomonadati</taxon>
        <taxon>Planctomycetota</taxon>
        <taxon>Planctomycetia</taxon>
        <taxon>Isosphaerales</taxon>
        <taxon>Isosphaeraceae</taxon>
        <taxon>Tautonia</taxon>
    </lineage>
</organism>
<name>A0A432MBZ7_9BACT</name>
<reference evidence="2 3" key="2">
    <citation type="submission" date="2019-01" db="EMBL/GenBank/DDBJ databases">
        <title>Tautonia sociabilis, a novel thermotolerant planctomycete of Isosphaeraceae family, isolated from a 4000 m deep subterranean habitat.</title>
        <authorList>
            <person name="Kovaleva O.L."/>
            <person name="Elcheninov A.G."/>
            <person name="Van Heerden E."/>
            <person name="Toshchakov S.V."/>
            <person name="Novikov A."/>
            <person name="Bonch-Osmolovskaya E.A."/>
            <person name="Kublanov I.V."/>
        </authorList>
    </citation>
    <scope>NUCLEOTIDE SEQUENCE [LARGE SCALE GENOMIC DNA]</scope>
    <source>
        <strain evidence="2 3">GM2012</strain>
    </source>
</reference>